<protein>
    <recommendedName>
        <fullName evidence="1">DUF403 domain-containing protein</fullName>
    </recommendedName>
</protein>
<accession>A0A2P6CD68</accession>
<dbReference type="OrthoDB" id="9803532at2"/>
<dbReference type="PANTHER" id="PTHR34595">
    <property type="entry name" value="BLR5612 PROTEIN"/>
    <property type="match status" value="1"/>
</dbReference>
<dbReference type="Proteomes" id="UP000247345">
    <property type="component" value="Unassembled WGS sequence"/>
</dbReference>
<dbReference type="InterPro" id="IPR051680">
    <property type="entry name" value="ATP-dep_Glu-Cys_Ligase-2"/>
</dbReference>
<proteinExistence type="predicted"/>
<dbReference type="PANTHER" id="PTHR34595:SF7">
    <property type="entry name" value="SLL1039 PROTEIN"/>
    <property type="match status" value="1"/>
</dbReference>
<name>A0A2P6CD68_9FLAO</name>
<dbReference type="EMBL" id="MSCK01000001">
    <property type="protein sequence ID" value="PQJ72855.1"/>
    <property type="molecule type" value="Genomic_DNA"/>
</dbReference>
<evidence type="ECO:0000313" key="2">
    <source>
        <dbReference type="EMBL" id="PQJ72855.1"/>
    </source>
</evidence>
<sequence>MLARVANNLFWMGRYIERSEHLARFLNVNYFSSLDAPDELSQSRQFVLRSVMYMSADEIIDADIILDEEAVLFNVGLNLEKPYSIVNTFINAHENARSSRDLISTELFECINTVNHRIKTYPIDQFVKSGLYDFTSIITQSASDARSKIKSTLLHDEVYAIIMLGVYLERAIQVSRIINSKLSDVAASKELYGELAGNYQWSTLLKCVSTHDMMRRFYKKTPTRKTSLEFIILNKKCPRSIKNCLFQIYKYICIISRNKVISDDSAAFLIGKIKAEFEYKLFADIDDNLEEFIADLIKKLILIASKLEENYFNITDPSFVKEQENKGEEETKTQTQEQK</sequence>
<dbReference type="AlphaFoldDB" id="A0A2P6CD68"/>
<dbReference type="Pfam" id="PF04168">
    <property type="entry name" value="Alpha-E"/>
    <property type="match status" value="1"/>
</dbReference>
<organism evidence="2 3">
    <name type="scientific">Polaribacter butkevichii</name>
    <dbReference type="NCBI Taxonomy" id="218490"/>
    <lineage>
        <taxon>Bacteria</taxon>
        <taxon>Pseudomonadati</taxon>
        <taxon>Bacteroidota</taxon>
        <taxon>Flavobacteriia</taxon>
        <taxon>Flavobacteriales</taxon>
        <taxon>Flavobacteriaceae</taxon>
    </lineage>
</organism>
<comment type="caution">
    <text evidence="2">The sequence shown here is derived from an EMBL/GenBank/DDBJ whole genome shotgun (WGS) entry which is preliminary data.</text>
</comment>
<dbReference type="RefSeq" id="WP_105048520.1">
    <property type="nucleotide sequence ID" value="NZ_CP150661.1"/>
</dbReference>
<evidence type="ECO:0000313" key="3">
    <source>
        <dbReference type="Proteomes" id="UP000247345"/>
    </source>
</evidence>
<keyword evidence="3" id="KW-1185">Reference proteome</keyword>
<feature type="domain" description="DUF403" evidence="1">
    <location>
        <begin position="1"/>
        <end position="312"/>
    </location>
</feature>
<gene>
    <name evidence="2" type="ORF">BTO14_06085</name>
</gene>
<dbReference type="InterPro" id="IPR007296">
    <property type="entry name" value="DUF403"/>
</dbReference>
<evidence type="ECO:0000259" key="1">
    <source>
        <dbReference type="Pfam" id="PF04168"/>
    </source>
</evidence>
<reference evidence="2 3" key="1">
    <citation type="submission" date="2016-12" db="EMBL/GenBank/DDBJ databases">
        <title>Trade-off between light-utilization and light-protection in marine flavobacteria.</title>
        <authorList>
            <person name="Kumagai Y."/>
            <person name="Yoshizawa S."/>
            <person name="Kogure K."/>
            <person name="Iwasaki W."/>
        </authorList>
    </citation>
    <scope>NUCLEOTIDE SEQUENCE [LARGE SCALE GENOMIC DNA]</scope>
    <source>
        <strain evidence="2 3">KCTC 12100</strain>
    </source>
</reference>